<evidence type="ECO:0000313" key="6">
    <source>
        <dbReference type="EMBL" id="MCB7387645.1"/>
    </source>
</evidence>
<evidence type="ECO:0000256" key="1">
    <source>
        <dbReference type="ARBA" id="ARBA00018672"/>
    </source>
</evidence>
<dbReference type="InterPro" id="IPR011006">
    <property type="entry name" value="CheY-like_superfamily"/>
</dbReference>
<organism evidence="6 7">
    <name type="scientific">Bariatricus massiliensis</name>
    <dbReference type="NCBI Taxonomy" id="1745713"/>
    <lineage>
        <taxon>Bacteria</taxon>
        <taxon>Bacillati</taxon>
        <taxon>Bacillota</taxon>
        <taxon>Clostridia</taxon>
        <taxon>Lachnospirales</taxon>
        <taxon>Lachnospiraceae</taxon>
        <taxon>Bariatricus</taxon>
    </lineage>
</organism>
<evidence type="ECO:0000256" key="3">
    <source>
        <dbReference type="PROSITE-ProRule" id="PRU00169"/>
    </source>
</evidence>
<dbReference type="PROSITE" id="PS50930">
    <property type="entry name" value="HTH_LYTTR"/>
    <property type="match status" value="1"/>
</dbReference>
<comment type="function">
    <text evidence="2">May play the central regulatory role in sporulation. It may be an element of the effector pathway responsible for the activation of sporulation genes in response to nutritional stress. Spo0A may act in concert with spo0H (a sigma factor) to control the expression of some genes that are critical to the sporulation process.</text>
</comment>
<feature type="domain" description="HTH LytTR-type" evidence="5">
    <location>
        <begin position="129"/>
        <end position="228"/>
    </location>
</feature>
<dbReference type="SMART" id="SM00850">
    <property type="entry name" value="LytTR"/>
    <property type="match status" value="1"/>
</dbReference>
<dbReference type="InterPro" id="IPR046947">
    <property type="entry name" value="LytR-like"/>
</dbReference>
<dbReference type="EMBL" id="JAJCIS010000005">
    <property type="protein sequence ID" value="MCB7387645.1"/>
    <property type="molecule type" value="Genomic_DNA"/>
</dbReference>
<keyword evidence="3" id="KW-0597">Phosphoprotein</keyword>
<feature type="modified residue" description="4-aspartylphosphate" evidence="3">
    <location>
        <position position="56"/>
    </location>
</feature>
<dbReference type="PANTHER" id="PTHR37299">
    <property type="entry name" value="TRANSCRIPTIONAL REGULATOR-RELATED"/>
    <property type="match status" value="1"/>
</dbReference>
<dbReference type="SMART" id="SM00448">
    <property type="entry name" value="REC"/>
    <property type="match status" value="1"/>
</dbReference>
<dbReference type="Pfam" id="PF04397">
    <property type="entry name" value="LytTR"/>
    <property type="match status" value="1"/>
</dbReference>
<comment type="caution">
    <text evidence="6">The sequence shown here is derived from an EMBL/GenBank/DDBJ whole genome shotgun (WGS) entry which is preliminary data.</text>
</comment>
<reference evidence="6 7" key="1">
    <citation type="submission" date="2021-10" db="EMBL/GenBank/DDBJ databases">
        <title>Collection of gut derived symbiotic bacterial strains cultured from healthy donors.</title>
        <authorList>
            <person name="Lin H."/>
            <person name="Littmann E."/>
            <person name="Kohout C."/>
            <person name="Pamer E.G."/>
        </authorList>
    </citation>
    <scope>NUCLEOTIDE SEQUENCE [LARGE SCALE GENOMIC DNA]</scope>
    <source>
        <strain evidence="6 7">DFI.1.165</strain>
    </source>
</reference>
<dbReference type="InterPro" id="IPR007492">
    <property type="entry name" value="LytTR_DNA-bd_dom"/>
</dbReference>
<sequence length="236" mass="27505">MIQAAICEDSLHVQAQLEQYIEHSGIPLCAEIFSSGEELLDCLETRTEGFSIYFMDISLPGINGIETAAVIRRQYPYALILFVTDYKEYVYRVFEVLPFRFLIKPVAEAEFLKALNDAVSHLETQSQLFSFCIARKTYQIPCQEIYCFEADLRRIILTTADKSYNFYGKLRDVAASLNTDIFVQTHMSYLVNMEYIHYMAETELLLRNGKNIPISRRYRAEVKKQHLQYLKRRCGK</sequence>
<dbReference type="Proteomes" id="UP001299546">
    <property type="component" value="Unassembled WGS sequence"/>
</dbReference>
<dbReference type="Gene3D" id="3.40.50.2300">
    <property type="match status" value="1"/>
</dbReference>
<evidence type="ECO:0000259" key="5">
    <source>
        <dbReference type="PROSITE" id="PS50930"/>
    </source>
</evidence>
<keyword evidence="7" id="KW-1185">Reference proteome</keyword>
<evidence type="ECO:0000313" key="7">
    <source>
        <dbReference type="Proteomes" id="UP001299546"/>
    </source>
</evidence>
<gene>
    <name evidence="6" type="ORF">LIZ65_10145</name>
</gene>
<dbReference type="PROSITE" id="PS50110">
    <property type="entry name" value="RESPONSE_REGULATORY"/>
    <property type="match status" value="1"/>
</dbReference>
<dbReference type="Gene3D" id="2.40.50.1020">
    <property type="entry name" value="LytTr DNA-binding domain"/>
    <property type="match status" value="1"/>
</dbReference>
<dbReference type="Pfam" id="PF00072">
    <property type="entry name" value="Response_reg"/>
    <property type="match status" value="1"/>
</dbReference>
<name>A0ABS8DGV8_9FIRM</name>
<dbReference type="InterPro" id="IPR001789">
    <property type="entry name" value="Sig_transdc_resp-reg_receiver"/>
</dbReference>
<proteinExistence type="predicted"/>
<dbReference type="SUPFAM" id="SSF52172">
    <property type="entry name" value="CheY-like"/>
    <property type="match status" value="1"/>
</dbReference>
<feature type="domain" description="Response regulatory" evidence="4">
    <location>
        <begin position="3"/>
        <end position="119"/>
    </location>
</feature>
<evidence type="ECO:0000256" key="2">
    <source>
        <dbReference type="ARBA" id="ARBA00024867"/>
    </source>
</evidence>
<keyword evidence="6" id="KW-0238">DNA-binding</keyword>
<protein>
    <recommendedName>
        <fullName evidence="1">Stage 0 sporulation protein A homolog</fullName>
    </recommendedName>
</protein>
<dbReference type="PANTHER" id="PTHR37299:SF1">
    <property type="entry name" value="STAGE 0 SPORULATION PROTEIN A HOMOLOG"/>
    <property type="match status" value="1"/>
</dbReference>
<accession>A0ABS8DGV8</accession>
<evidence type="ECO:0000259" key="4">
    <source>
        <dbReference type="PROSITE" id="PS50110"/>
    </source>
</evidence>
<dbReference type="RefSeq" id="WP_066737247.1">
    <property type="nucleotide sequence ID" value="NZ_JAJCIQ010000006.1"/>
</dbReference>
<dbReference type="GO" id="GO:0003677">
    <property type="term" value="F:DNA binding"/>
    <property type="evidence" value="ECO:0007669"/>
    <property type="project" value="UniProtKB-KW"/>
</dbReference>